<dbReference type="GO" id="GO:1990904">
    <property type="term" value="C:ribonucleoprotein complex"/>
    <property type="evidence" value="ECO:0007669"/>
    <property type="project" value="UniProtKB-KW"/>
</dbReference>
<evidence type="ECO:0000313" key="22">
    <source>
        <dbReference type="Proteomes" id="UP000558015"/>
    </source>
</evidence>
<dbReference type="EMBL" id="JACDUN010000001">
    <property type="protein sequence ID" value="MBA2858941.1"/>
    <property type="molecule type" value="Genomic_DNA"/>
</dbReference>
<dbReference type="FunFam" id="1.10.10.1410:FF:000002">
    <property type="entry name" value="60S acidic ribosomal protein P2"/>
    <property type="match status" value="1"/>
</dbReference>
<evidence type="ECO:0000313" key="17">
    <source>
        <dbReference type="EMBL" id="MBM7410005.1"/>
    </source>
</evidence>
<gene>
    <name evidence="16" type="primary">rpl12p</name>
    <name evidence="4" type="synonym">rpl12</name>
    <name evidence="16" type="ORF">H0S71_06195</name>
    <name evidence="17" type="ORF">HNP85_001700</name>
    <name evidence="8" type="ORF">HNP86_001449</name>
    <name evidence="6" type="ORF">HNP87_001193</name>
    <name evidence="7" type="ORF">HNP88_000247</name>
    <name evidence="9" type="ORF">HNP89_001178</name>
    <name evidence="11" type="ORF">HNP91_001176</name>
    <name evidence="14" type="ORF">HNP92_001138</name>
    <name evidence="10" type="ORF">HNP93_001642</name>
    <name evidence="12" type="ORF">HNP94_001657</name>
    <name evidence="15" type="ORF">HNP96_001528</name>
    <name evidence="13" type="ORF">HNP97_001614</name>
    <name evidence="18" type="ORF">J2745_000812</name>
    <name evidence="5" type="ORF">MMJJ_08010</name>
</gene>
<dbReference type="GO" id="GO:0003735">
    <property type="term" value="F:structural constituent of ribosome"/>
    <property type="evidence" value="ECO:0007669"/>
    <property type="project" value="InterPro"/>
</dbReference>
<evidence type="ECO:0000313" key="23">
    <source>
        <dbReference type="Proteomes" id="UP000563838"/>
    </source>
</evidence>
<dbReference type="EMBL" id="JACHED010000003">
    <property type="protein sequence ID" value="MBB6497485.1"/>
    <property type="molecule type" value="Genomic_DNA"/>
</dbReference>
<dbReference type="EMBL" id="JACDUH010000002">
    <property type="protein sequence ID" value="MBA2851296.1"/>
    <property type="molecule type" value="Genomic_DNA"/>
</dbReference>
<sequence>MEYIYAALLLNSAGKEITEDAVKAILVAGGVEANEARVKALVAALEGVDIAEAIEKAAIAPVAAAAPAAAAAAPVEEKKEEKKEDTGAAAAAGLGALFG</sequence>
<dbReference type="EMBL" id="JAFBBC010000002">
    <property type="protein sequence ID" value="MBM7410005.1"/>
    <property type="molecule type" value="Genomic_DNA"/>
</dbReference>
<evidence type="ECO:0000313" key="20">
    <source>
        <dbReference type="Proteomes" id="UP000522365"/>
    </source>
</evidence>
<evidence type="ECO:0000256" key="4">
    <source>
        <dbReference type="HAMAP-Rule" id="MF_01478"/>
    </source>
</evidence>
<dbReference type="Proteomes" id="UP000567099">
    <property type="component" value="Unassembled WGS sequence"/>
</dbReference>
<proteinExistence type="inferred from homology"/>
<dbReference type="Proteomes" id="UP000722095">
    <property type="component" value="Unassembled WGS sequence"/>
</dbReference>
<reference evidence="16" key="4">
    <citation type="submission" date="2020-07" db="EMBL/GenBank/DDBJ databases">
        <title>Severe corrosion of carbon steel in oil field produced water can be linked to methanogenic archaea containing a special type of NiFe hydrogenase.</title>
        <authorList>
            <person name="Lahme S."/>
            <person name="Mand J."/>
            <person name="Longwell J."/>
            <person name="Smith R."/>
            <person name="Enning D."/>
        </authorList>
    </citation>
    <scope>NUCLEOTIDE SEQUENCE</scope>
    <source>
        <strain evidence="16">MIC098Bin5</strain>
    </source>
</reference>
<comment type="function">
    <text evidence="4">Forms part of the ribosomal stalk, playing a central role in the interaction of the ribosome with GTP-bound translation factors.</text>
</comment>
<comment type="similarity">
    <text evidence="1 4">Belongs to the eukaryotic ribosomal protein P1/P2 family.</text>
</comment>
<dbReference type="EMBL" id="JACCQJ010000002">
    <property type="protein sequence ID" value="MBG0769470.1"/>
    <property type="molecule type" value="Genomic_DNA"/>
</dbReference>
<evidence type="ECO:0000256" key="1">
    <source>
        <dbReference type="ARBA" id="ARBA00005436"/>
    </source>
</evidence>
<dbReference type="NCBIfam" id="TIGR03685">
    <property type="entry name" value="ribo_P1_arch"/>
    <property type="match status" value="1"/>
</dbReference>
<comment type="subunit">
    <text evidence="4">Part of the 50S ribosomal subunit. Homodimer, it forms part of the ribosomal stalk which helps the ribosome interact with GTP-bound translation factors. Forms a heptameric L10(L12)2(L12)2(L12)2 complex, where L10 forms an elongated spine to which the L12 dimers bind in a sequential fashion.</text>
</comment>
<dbReference type="Proteomes" id="UP000563838">
    <property type="component" value="Unassembled WGS sequence"/>
</dbReference>
<evidence type="ECO:0000313" key="24">
    <source>
        <dbReference type="Proteomes" id="UP000564425"/>
    </source>
</evidence>
<dbReference type="GO" id="GO:0006414">
    <property type="term" value="P:translational elongation"/>
    <property type="evidence" value="ECO:0007669"/>
    <property type="project" value="InterPro"/>
</dbReference>
<name>A0A2L1CA20_METMI</name>
<keyword evidence="3 4" id="KW-0687">Ribonucleoprotein</keyword>
<dbReference type="EMBL" id="JACDUI010000002">
    <property type="protein sequence ID" value="MBA2840661.1"/>
    <property type="molecule type" value="Genomic_DNA"/>
</dbReference>
<dbReference type="Proteomes" id="UP000590564">
    <property type="component" value="Unassembled WGS sequence"/>
</dbReference>
<dbReference type="Proteomes" id="UP000522365">
    <property type="component" value="Unassembled WGS sequence"/>
</dbReference>
<reference evidence="20 22" key="3">
    <citation type="submission" date="2020-07" db="EMBL/GenBank/DDBJ databases">
        <title>Genomic Encyclopedia of Type Strains, Phase IV (KMG-V): Genome sequencing to study the core and pangenomes of soil and plant-associated prokaryotes.</title>
        <authorList>
            <person name="Whitman W."/>
        </authorList>
    </citation>
    <scope>NUCLEOTIDE SEQUENCE [LARGE SCALE GENOMIC DNA]</scope>
    <source>
        <strain evidence="8 24">A1</strain>
        <strain evidence="6 23">A4</strain>
        <strain evidence="7 27">A5</strain>
        <strain evidence="14 21">C11</strain>
        <strain evidence="10 22">C12</strain>
        <strain evidence="12 25">C13</strain>
        <strain evidence="11 26">C9</strain>
        <strain evidence="15 29">D1</strain>
        <strain evidence="13 28">DSM 7078</strain>
        <strain evidence="17">RC</strain>
        <strain evidence="9 20">S1</strain>
    </source>
</reference>
<evidence type="ECO:0000313" key="10">
    <source>
        <dbReference type="EMBL" id="MBA2858941.1"/>
    </source>
</evidence>
<dbReference type="EMBL" id="JACDUJ010000001">
    <property type="protein sequence ID" value="MBA2846063.1"/>
    <property type="molecule type" value="Genomic_DNA"/>
</dbReference>
<evidence type="ECO:0000313" key="11">
    <source>
        <dbReference type="EMBL" id="MBA2860361.1"/>
    </source>
</evidence>
<dbReference type="InterPro" id="IPR027534">
    <property type="entry name" value="Ribosomal_P1/P2"/>
</dbReference>
<dbReference type="Proteomes" id="UP000239462">
    <property type="component" value="Chromosome"/>
</dbReference>
<evidence type="ECO:0000313" key="5">
    <source>
        <dbReference type="EMBL" id="AVB76212.1"/>
    </source>
</evidence>
<evidence type="ECO:0000313" key="14">
    <source>
        <dbReference type="EMBL" id="MBB6401833.1"/>
    </source>
</evidence>
<dbReference type="EMBL" id="JACHIQ010000003">
    <property type="protein sequence ID" value="MBB6068101.1"/>
    <property type="molecule type" value="Genomic_DNA"/>
</dbReference>
<evidence type="ECO:0000313" key="21">
    <source>
        <dbReference type="Proteomes" id="UP000536195"/>
    </source>
</evidence>
<evidence type="ECO:0000313" key="12">
    <source>
        <dbReference type="EMBL" id="MBA2864635.1"/>
    </source>
</evidence>
<dbReference type="Pfam" id="PF00428">
    <property type="entry name" value="Ribosomal_60s"/>
    <property type="match status" value="1"/>
</dbReference>
<evidence type="ECO:0000313" key="7">
    <source>
        <dbReference type="EMBL" id="MBA2846063.1"/>
    </source>
</evidence>
<dbReference type="Proteomes" id="UP000584706">
    <property type="component" value="Unassembled WGS sequence"/>
</dbReference>
<dbReference type="EMBL" id="JACDUK010000002">
    <property type="protein sequence ID" value="MBA2853221.1"/>
    <property type="molecule type" value="Genomic_DNA"/>
</dbReference>
<evidence type="ECO:0000313" key="27">
    <source>
        <dbReference type="Proteomes" id="UP000571854"/>
    </source>
</evidence>
<dbReference type="OMA" id="EYIYAAM"/>
<organism evidence="5 19">
    <name type="scientific">Methanococcus maripaludis</name>
    <name type="common">Methanococcus deltae</name>
    <dbReference type="NCBI Taxonomy" id="39152"/>
    <lineage>
        <taxon>Archaea</taxon>
        <taxon>Methanobacteriati</taxon>
        <taxon>Methanobacteriota</taxon>
        <taxon>Methanomada group</taxon>
        <taxon>Methanococci</taxon>
        <taxon>Methanococcales</taxon>
        <taxon>Methanococcaceae</taxon>
        <taxon>Methanococcus</taxon>
    </lineage>
</organism>
<dbReference type="EMBL" id="CP026606">
    <property type="protein sequence ID" value="AVB76212.1"/>
    <property type="molecule type" value="Genomic_DNA"/>
</dbReference>
<dbReference type="GeneID" id="10981689"/>
<evidence type="ECO:0000313" key="19">
    <source>
        <dbReference type="Proteomes" id="UP000239462"/>
    </source>
</evidence>
<dbReference type="Gene3D" id="1.10.10.1410">
    <property type="match status" value="1"/>
</dbReference>
<dbReference type="Proteomes" id="UP000571854">
    <property type="component" value="Unassembled WGS sequence"/>
</dbReference>
<evidence type="ECO:0000313" key="6">
    <source>
        <dbReference type="EMBL" id="MBA2840661.1"/>
    </source>
</evidence>
<evidence type="ECO:0000313" key="28">
    <source>
        <dbReference type="Proteomes" id="UP000584706"/>
    </source>
</evidence>
<evidence type="ECO:0000313" key="16">
    <source>
        <dbReference type="EMBL" id="MBG0769470.1"/>
    </source>
</evidence>
<accession>A0A2L1CA20</accession>
<evidence type="ECO:0000313" key="18">
    <source>
        <dbReference type="EMBL" id="MBP2219335.1"/>
    </source>
</evidence>
<dbReference type="AlphaFoldDB" id="A0A2L1CA20"/>
<reference evidence="5" key="2">
    <citation type="submission" date="2018-02" db="EMBL/GenBank/DDBJ databases">
        <title>Complete genome sequence of the Methanococcus maripaludis type strain JJ (DSM 2067), a model for selenoprotein synthesis in Archaea.</title>
        <authorList>
            <person name="Poehlein A."/>
            <person name="Heym D."/>
            <person name="Quitzke V."/>
            <person name="Fersch J."/>
            <person name="Daniel R."/>
            <person name="Rother M."/>
        </authorList>
    </citation>
    <scope>NUCLEOTIDE SEQUENCE [LARGE SCALE GENOMIC DNA]</scope>
    <source>
        <strain evidence="5">DSM 2067</strain>
    </source>
</reference>
<dbReference type="Proteomes" id="UP000558015">
    <property type="component" value="Unassembled WGS sequence"/>
</dbReference>
<dbReference type="Proteomes" id="UP000568063">
    <property type="component" value="Unassembled WGS sequence"/>
</dbReference>
<reference evidence="19" key="1">
    <citation type="journal article" date="2018" name="Genome Announc.">
        <title>Complete Genome Sequence of the Methanococcus maripaludis Type Strain JJ (DSM 2067), a Model for Selenoprotein Synthesis in Archaea.</title>
        <authorList>
            <person name="Poehlein A."/>
            <person name="Heym D."/>
            <person name="Quitzke V."/>
            <person name="Fersch J."/>
            <person name="Daniel R."/>
            <person name="Rother M."/>
        </authorList>
    </citation>
    <scope>NUCLEOTIDE SEQUENCE [LARGE SCALE GENOMIC DNA]</scope>
    <source>
        <strain evidence="19">DSM 2067</strain>
    </source>
</reference>
<reference evidence="18" key="5">
    <citation type="submission" date="2021-03" db="EMBL/GenBank/DDBJ databases">
        <title>Genomic Encyclopedia of Type Strains, Phase IV (KMG-IV): sequencing the most valuable type-strain genomes for metagenomic binning, comparative biology and taxonomic classification.</title>
        <authorList>
            <person name="Goeker M."/>
        </authorList>
    </citation>
    <scope>NUCLEOTIDE SEQUENCE</scope>
    <source>
        <strain evidence="18">DSM 2771</strain>
    </source>
</reference>
<dbReference type="Proteomes" id="UP000564425">
    <property type="component" value="Unassembled WGS sequence"/>
</dbReference>
<dbReference type="EMBL" id="JACDUM010000002">
    <property type="protein sequence ID" value="MBA2860361.1"/>
    <property type="molecule type" value="Genomic_DNA"/>
</dbReference>
<dbReference type="Proteomes" id="UP000742560">
    <property type="component" value="Unassembled WGS sequence"/>
</dbReference>
<evidence type="ECO:0000313" key="26">
    <source>
        <dbReference type="Proteomes" id="UP000568063"/>
    </source>
</evidence>
<dbReference type="InterPro" id="IPR038716">
    <property type="entry name" value="P1/P2_N_sf"/>
</dbReference>
<keyword evidence="2 4" id="KW-0689">Ribosomal protein</keyword>
<dbReference type="EMBL" id="JAGINF010000002">
    <property type="protein sequence ID" value="MBP2219335.1"/>
    <property type="molecule type" value="Genomic_DNA"/>
</dbReference>
<evidence type="ECO:0000313" key="9">
    <source>
        <dbReference type="EMBL" id="MBA2853221.1"/>
    </source>
</evidence>
<dbReference type="RefSeq" id="WP_011170202.1">
    <property type="nucleotide sequence ID" value="NZ_BAAABJ010000001.1"/>
</dbReference>
<evidence type="ECO:0000313" key="8">
    <source>
        <dbReference type="EMBL" id="MBA2851296.1"/>
    </source>
</evidence>
<evidence type="ECO:0000256" key="2">
    <source>
        <dbReference type="ARBA" id="ARBA00022980"/>
    </source>
</evidence>
<dbReference type="GO" id="GO:0005840">
    <property type="term" value="C:ribosome"/>
    <property type="evidence" value="ECO:0007669"/>
    <property type="project" value="UniProtKB-KW"/>
</dbReference>
<protein>
    <recommendedName>
        <fullName evidence="4">Large ribosomal subunit protein P1</fullName>
    </recommendedName>
</protein>
<evidence type="ECO:0000313" key="25">
    <source>
        <dbReference type="Proteomes" id="UP000567099"/>
    </source>
</evidence>
<dbReference type="EMBL" id="JACDUO010000002">
    <property type="protein sequence ID" value="MBA2864635.1"/>
    <property type="molecule type" value="Genomic_DNA"/>
</dbReference>
<evidence type="ECO:0000256" key="3">
    <source>
        <dbReference type="ARBA" id="ARBA00023274"/>
    </source>
</evidence>
<evidence type="ECO:0000313" key="15">
    <source>
        <dbReference type="EMBL" id="MBB6497485.1"/>
    </source>
</evidence>
<evidence type="ECO:0000313" key="13">
    <source>
        <dbReference type="EMBL" id="MBB6068101.1"/>
    </source>
</evidence>
<dbReference type="Proteomes" id="UP000714405">
    <property type="component" value="Unassembled WGS sequence"/>
</dbReference>
<dbReference type="HAMAP" id="MF_01478">
    <property type="entry name" value="Ribosomal_L12_arch"/>
    <property type="match status" value="1"/>
</dbReference>
<dbReference type="GeneID" id="41278679"/>
<evidence type="ECO:0000313" key="29">
    <source>
        <dbReference type="Proteomes" id="UP000590564"/>
    </source>
</evidence>
<dbReference type="KEGG" id="mmad:MMJJ_08010"/>
<dbReference type="Proteomes" id="UP000536195">
    <property type="component" value="Unassembled WGS sequence"/>
</dbReference>
<dbReference type="EMBL" id="JACHEC010000002">
    <property type="protein sequence ID" value="MBB6401833.1"/>
    <property type="molecule type" value="Genomic_DNA"/>
</dbReference>
<dbReference type="InterPro" id="IPR022295">
    <property type="entry name" value="Ribosomal_P1_arc"/>
</dbReference>